<dbReference type="InterPro" id="IPR050738">
    <property type="entry name" value="Sulfatase"/>
</dbReference>
<gene>
    <name evidence="6" type="ORF">PDESU_03217</name>
</gene>
<dbReference type="Proteomes" id="UP000366872">
    <property type="component" value="Unassembled WGS sequence"/>
</dbReference>
<dbReference type="InterPro" id="IPR017850">
    <property type="entry name" value="Alkaline_phosphatase_core_sf"/>
</dbReference>
<feature type="domain" description="Sulfatase N-terminal" evidence="5">
    <location>
        <begin position="24"/>
        <end position="130"/>
    </location>
</feature>
<dbReference type="SUPFAM" id="SSF53649">
    <property type="entry name" value="Alkaline phosphatase-like"/>
    <property type="match status" value="1"/>
</dbReference>
<dbReference type="GO" id="GO:0004065">
    <property type="term" value="F:arylsulfatase activity"/>
    <property type="evidence" value="ECO:0007669"/>
    <property type="project" value="TreeGrafter"/>
</dbReference>
<dbReference type="CDD" id="cd16027">
    <property type="entry name" value="SGSH"/>
    <property type="match status" value="1"/>
</dbReference>
<dbReference type="RefSeq" id="WP_136080288.1">
    <property type="nucleotide sequence ID" value="NZ_CAAHFG010000002.1"/>
</dbReference>
<keyword evidence="2" id="KW-0378">Hydrolase</keyword>
<dbReference type="PANTHER" id="PTHR42693:SF53">
    <property type="entry name" value="ENDO-4-O-SULFATASE"/>
    <property type="match status" value="1"/>
</dbReference>
<dbReference type="Pfam" id="PF00884">
    <property type="entry name" value="Sulfatase"/>
    <property type="match status" value="2"/>
</dbReference>
<feature type="chain" id="PRO_5028907491" evidence="4">
    <location>
        <begin position="22"/>
        <end position="477"/>
    </location>
</feature>
<feature type="domain" description="Sulfatase N-terminal" evidence="5">
    <location>
        <begin position="145"/>
        <end position="292"/>
    </location>
</feature>
<evidence type="ECO:0000256" key="1">
    <source>
        <dbReference type="ARBA" id="ARBA00008779"/>
    </source>
</evidence>
<dbReference type="AlphaFoldDB" id="A0A6C2U3Q8"/>
<evidence type="ECO:0000256" key="4">
    <source>
        <dbReference type="SAM" id="SignalP"/>
    </source>
</evidence>
<dbReference type="Gene3D" id="3.40.720.10">
    <property type="entry name" value="Alkaline Phosphatase, subunit A"/>
    <property type="match status" value="1"/>
</dbReference>
<name>A0A6C2U3Q8_PONDE</name>
<evidence type="ECO:0000256" key="2">
    <source>
        <dbReference type="ARBA" id="ARBA00022801"/>
    </source>
</evidence>
<evidence type="ECO:0000313" key="6">
    <source>
        <dbReference type="EMBL" id="VGO14652.1"/>
    </source>
</evidence>
<dbReference type="EMBL" id="CAAHFG010000002">
    <property type="protein sequence ID" value="VGO14652.1"/>
    <property type="molecule type" value="Genomic_DNA"/>
</dbReference>
<feature type="signal peptide" evidence="4">
    <location>
        <begin position="1"/>
        <end position="21"/>
    </location>
</feature>
<comment type="similarity">
    <text evidence="1">Belongs to the sulfatase family.</text>
</comment>
<evidence type="ECO:0000259" key="5">
    <source>
        <dbReference type="Pfam" id="PF00884"/>
    </source>
</evidence>
<protein>
    <submittedName>
        <fullName evidence="6">Arylsulfatase</fullName>
    </submittedName>
</protein>
<evidence type="ECO:0000256" key="3">
    <source>
        <dbReference type="SAM" id="MobiDB-lite"/>
    </source>
</evidence>
<dbReference type="PANTHER" id="PTHR42693">
    <property type="entry name" value="ARYLSULFATASE FAMILY MEMBER"/>
    <property type="match status" value="1"/>
</dbReference>
<evidence type="ECO:0000313" key="7">
    <source>
        <dbReference type="Proteomes" id="UP000366872"/>
    </source>
</evidence>
<reference evidence="6 7" key="1">
    <citation type="submission" date="2019-04" db="EMBL/GenBank/DDBJ databases">
        <authorList>
            <person name="Van Vliet M D."/>
        </authorList>
    </citation>
    <scope>NUCLEOTIDE SEQUENCE [LARGE SCALE GENOMIC DNA]</scope>
    <source>
        <strain evidence="6 7">F1</strain>
    </source>
</reference>
<dbReference type="InterPro" id="IPR000917">
    <property type="entry name" value="Sulfatase_N"/>
</dbReference>
<keyword evidence="4" id="KW-0732">Signal</keyword>
<keyword evidence="7" id="KW-1185">Reference proteome</keyword>
<organism evidence="6 7">
    <name type="scientific">Pontiella desulfatans</name>
    <dbReference type="NCBI Taxonomy" id="2750659"/>
    <lineage>
        <taxon>Bacteria</taxon>
        <taxon>Pseudomonadati</taxon>
        <taxon>Kiritimatiellota</taxon>
        <taxon>Kiritimatiellia</taxon>
        <taxon>Kiritimatiellales</taxon>
        <taxon>Pontiellaceae</taxon>
        <taxon>Pontiella</taxon>
    </lineage>
</organism>
<sequence length="477" mass="52629">MKPLRSILVLASCMATVAATATAPNFVFFLADDVSQEDIGCYGHPTIQTPNIDRLAGNGLRFDNAYLTISSCSPSRCSMVSGRYPHNTGAPELHTALPEGTVLFPKLLKEAGYHTLLSGKHHMGKWADTGFDLVSKGKGPGKEEDWVQLLQERPKDKPFFCWFASTDAHRDWALNTDAPLYTPDQTVVPPYLVDGPETREDLTGYYHEVSRFDHFIGEVVNELEQQGVLDNTVIIVTADNGRPFPRCKTRLYDSGIKPPFVVHYPNAVKPGTTDSLVSSIDIAPTVFELAGVPKDGRIQGLSFAPVLNDPSATVRDVVFAEHNWHVFKNHERMVRFGDWLYIRNNFPNQQNLCMEASGGGAGAELWAAHKAGTLTDAQQNVFWNPCPEEELYHLAKDPNQLTNVASNPENKPALEKARGLLAQWTELTGDTLPENPTPDRNARPGQPNPEGKHQHLEMPGDATGAQQINHPGPIRES</sequence>
<accession>A0A6C2U3Q8</accession>
<feature type="region of interest" description="Disordered" evidence="3">
    <location>
        <begin position="429"/>
        <end position="477"/>
    </location>
</feature>
<proteinExistence type="inferred from homology"/>